<dbReference type="AlphaFoldDB" id="A0A098GAB4"/>
<comment type="catalytic activity">
    <reaction evidence="6">
        <text>Couples ATP hydrolysis with the unwinding of duplex DNA by translocating in the 3'-5' direction.</text>
        <dbReference type="EC" id="5.6.2.4"/>
    </reaction>
</comment>
<comment type="catalytic activity">
    <reaction evidence="9">
        <text>ATP + H2O = ADP + phosphate + H(+)</text>
        <dbReference type="Rhea" id="RHEA:13065"/>
        <dbReference type="ChEBI" id="CHEBI:15377"/>
        <dbReference type="ChEBI" id="CHEBI:15378"/>
        <dbReference type="ChEBI" id="CHEBI:30616"/>
        <dbReference type="ChEBI" id="CHEBI:43474"/>
        <dbReference type="ChEBI" id="CHEBI:456216"/>
        <dbReference type="EC" id="5.6.2.4"/>
    </reaction>
</comment>
<dbReference type="EMBL" id="LN614829">
    <property type="protein sequence ID" value="CEG59373.1"/>
    <property type="molecule type" value="Genomic_DNA"/>
</dbReference>
<accession>A0A098GAB4</accession>
<dbReference type="InterPro" id="IPR000212">
    <property type="entry name" value="DNA_helicase_UvrD/REP"/>
</dbReference>
<dbReference type="InterPro" id="IPR014017">
    <property type="entry name" value="DNA_helicase_UvrD-like_C"/>
</dbReference>
<dbReference type="Proteomes" id="UP000032430">
    <property type="component" value="Plasmid III"/>
</dbReference>
<proteinExistence type="predicted"/>
<dbReference type="RefSeq" id="WP_045097972.1">
    <property type="nucleotide sequence ID" value="NZ_LN614829.1"/>
</dbReference>
<evidence type="ECO:0000256" key="5">
    <source>
        <dbReference type="ARBA" id="ARBA00023235"/>
    </source>
</evidence>
<evidence type="ECO:0000256" key="3">
    <source>
        <dbReference type="ARBA" id="ARBA00022806"/>
    </source>
</evidence>
<dbReference type="GO" id="GO:0005524">
    <property type="term" value="F:ATP binding"/>
    <property type="evidence" value="ECO:0007669"/>
    <property type="project" value="UniProtKB-UniRule"/>
</dbReference>
<gene>
    <name evidence="12" type="ORF">LFA_pB0013</name>
</gene>
<keyword evidence="3 10" id="KW-0347">Helicase</keyword>
<dbReference type="Pfam" id="PF13361">
    <property type="entry name" value="UvrD_C"/>
    <property type="match status" value="1"/>
</dbReference>
<dbReference type="PANTHER" id="PTHR11070">
    <property type="entry name" value="UVRD / RECB / PCRA DNA HELICASE FAMILY MEMBER"/>
    <property type="match status" value="1"/>
</dbReference>
<keyword evidence="13" id="KW-1185">Reference proteome</keyword>
<evidence type="ECO:0000256" key="4">
    <source>
        <dbReference type="ARBA" id="ARBA00022840"/>
    </source>
</evidence>
<dbReference type="EC" id="5.6.2.4" evidence="7"/>
<keyword evidence="4 10" id="KW-0067">ATP-binding</keyword>
<feature type="domain" description="UvrD-like helicase ATP-binding" evidence="11">
    <location>
        <begin position="1"/>
        <end position="240"/>
    </location>
</feature>
<dbReference type="KEGG" id="lfa:LFA_pB0013"/>
<dbReference type="Pfam" id="PF00580">
    <property type="entry name" value="UvrD-helicase"/>
    <property type="match status" value="2"/>
</dbReference>
<evidence type="ECO:0000256" key="2">
    <source>
        <dbReference type="ARBA" id="ARBA00022801"/>
    </source>
</evidence>
<geneLocation type="plasmid" evidence="13">
    <name>LLAP10_pB</name>
</geneLocation>
<evidence type="ECO:0000256" key="1">
    <source>
        <dbReference type="ARBA" id="ARBA00022741"/>
    </source>
</evidence>
<evidence type="ECO:0000259" key="11">
    <source>
        <dbReference type="PROSITE" id="PS51198"/>
    </source>
</evidence>
<evidence type="ECO:0000313" key="13">
    <source>
        <dbReference type="Proteomes" id="UP000032430"/>
    </source>
</evidence>
<evidence type="ECO:0000256" key="6">
    <source>
        <dbReference type="ARBA" id="ARBA00034617"/>
    </source>
</evidence>
<protein>
    <recommendedName>
        <fullName evidence="7">DNA 3'-5' helicase</fullName>
        <ecNumber evidence="7">5.6.2.4</ecNumber>
    </recommendedName>
    <alternativeName>
        <fullName evidence="8">DNA 3'-5' helicase II</fullName>
    </alternativeName>
</protein>
<reference evidence="13" key="1">
    <citation type="submission" date="2014-09" db="EMBL/GenBank/DDBJ databases">
        <authorList>
            <person name="Gomez-Valero L."/>
        </authorList>
    </citation>
    <scope>NUCLEOTIDE SEQUENCE [LARGE SCALE GENOMIC DNA]</scope>
    <source>
        <strain evidence="13">ATCC700992</strain>
        <plasmid evidence="13">LLAP10_pB</plasmid>
    </source>
</reference>
<dbReference type="GO" id="GO:0043138">
    <property type="term" value="F:3'-5' DNA helicase activity"/>
    <property type="evidence" value="ECO:0007669"/>
    <property type="project" value="UniProtKB-EC"/>
</dbReference>
<keyword evidence="12" id="KW-0614">Plasmid</keyword>
<dbReference type="GO" id="GO:0016887">
    <property type="term" value="F:ATP hydrolysis activity"/>
    <property type="evidence" value="ECO:0007669"/>
    <property type="project" value="RHEA"/>
</dbReference>
<dbReference type="OrthoDB" id="9806690at2"/>
<evidence type="ECO:0000256" key="8">
    <source>
        <dbReference type="ARBA" id="ARBA00034923"/>
    </source>
</evidence>
<name>A0A098GAB4_9GAMM</name>
<dbReference type="InterPro" id="IPR014016">
    <property type="entry name" value="UvrD-like_ATP-bd"/>
</dbReference>
<evidence type="ECO:0000256" key="9">
    <source>
        <dbReference type="ARBA" id="ARBA00048988"/>
    </source>
</evidence>
<dbReference type="GO" id="GO:0000725">
    <property type="term" value="P:recombinational repair"/>
    <property type="evidence" value="ECO:0007669"/>
    <property type="project" value="TreeGrafter"/>
</dbReference>
<sequence length="537" mass="61286">MNIPTLEQKKILDELNSCVVVARPGSGKTFTLSYKIRDILPTLPDYKGVIAISFTNKASTELKHRVLNLGVQIKSSFFGTIDKFCLTEIVIPFLRHKFGLPNVDDVKIIKADESQLLKQLCPEGIVKISWNSIKNLYCSGEVILELSGRLAINLLRKNRILREYMKARYSHVIIDEYQDSGKEQHLIFMELFNLGLIAIAVGDLDQSIYAFAGKSSDYLYELTQRDDFKKYPLTVNHRCHPSIAAYSLKLINSEFVLTNQDKEKRVYSKIVQGHHPNIAQWIEKSIQPLQTKFSDVKLGGIAILCRSNISAKMIKENITKYEVQLREDTPLDSLGSPWAAFFSECLYCLFDSKLNVNEIFDKYLDGEALKDSHKKSLLKLIELKNETNEKNFNKLKGAHNILKETAQLLIPNAEKIDSERALFEVLSSDVYLQSYFPQKDTHIQLMTLHKSKGLEFDVVFHLDLYQWTIPSYEAVKGNTNEMIQSVNLHYVGITRARQACILVASTEKYNTKINAAKEAIISEFLTRADLSSLRKEL</sequence>
<keyword evidence="5" id="KW-0413">Isomerase</keyword>
<evidence type="ECO:0000256" key="7">
    <source>
        <dbReference type="ARBA" id="ARBA00034808"/>
    </source>
</evidence>
<dbReference type="SUPFAM" id="SSF52540">
    <property type="entry name" value="P-loop containing nucleoside triphosphate hydrolases"/>
    <property type="match status" value="1"/>
</dbReference>
<dbReference type="HOGENOM" id="CLU_034932_0_0_6"/>
<dbReference type="GO" id="GO:0003677">
    <property type="term" value="F:DNA binding"/>
    <property type="evidence" value="ECO:0007669"/>
    <property type="project" value="InterPro"/>
</dbReference>
<evidence type="ECO:0000256" key="10">
    <source>
        <dbReference type="PROSITE-ProRule" id="PRU00560"/>
    </source>
</evidence>
<dbReference type="PANTHER" id="PTHR11070:SF2">
    <property type="entry name" value="ATP-DEPENDENT DNA HELICASE SRS2"/>
    <property type="match status" value="1"/>
</dbReference>
<dbReference type="CDD" id="cd17932">
    <property type="entry name" value="DEXQc_UvrD"/>
    <property type="match status" value="1"/>
</dbReference>
<organism evidence="12 13">
    <name type="scientific">Legionella fallonii LLAP-10</name>
    <dbReference type="NCBI Taxonomy" id="1212491"/>
    <lineage>
        <taxon>Bacteria</taxon>
        <taxon>Pseudomonadati</taxon>
        <taxon>Pseudomonadota</taxon>
        <taxon>Gammaproteobacteria</taxon>
        <taxon>Legionellales</taxon>
        <taxon>Legionellaceae</taxon>
        <taxon>Legionella</taxon>
    </lineage>
</organism>
<keyword evidence="2 10" id="KW-0378">Hydrolase</keyword>
<feature type="binding site" evidence="10">
    <location>
        <begin position="22"/>
        <end position="29"/>
    </location>
    <ligand>
        <name>ATP</name>
        <dbReference type="ChEBI" id="CHEBI:30616"/>
    </ligand>
</feature>
<keyword evidence="1 10" id="KW-0547">Nucleotide-binding</keyword>
<dbReference type="Gene3D" id="3.40.50.300">
    <property type="entry name" value="P-loop containing nucleotide triphosphate hydrolases"/>
    <property type="match status" value="3"/>
</dbReference>
<dbReference type="InterPro" id="IPR027417">
    <property type="entry name" value="P-loop_NTPase"/>
</dbReference>
<evidence type="ECO:0000313" key="12">
    <source>
        <dbReference type="EMBL" id="CEG59373.1"/>
    </source>
</evidence>
<dbReference type="PROSITE" id="PS51198">
    <property type="entry name" value="UVRD_HELICASE_ATP_BIND"/>
    <property type="match status" value="1"/>
</dbReference>